<dbReference type="InterPro" id="IPR018335">
    <property type="entry name" value="Tscrpt_reg_HTH_Crp-type_CS"/>
</dbReference>
<evidence type="ECO:0000313" key="5">
    <source>
        <dbReference type="EMBL" id="BCD98581.1"/>
    </source>
</evidence>
<dbReference type="FunFam" id="1.10.10.10:FF:000028">
    <property type="entry name" value="Fumarate/nitrate reduction transcriptional regulator Fnr"/>
    <property type="match status" value="1"/>
</dbReference>
<dbReference type="SUPFAM" id="SSF51206">
    <property type="entry name" value="cAMP-binding domain-like"/>
    <property type="match status" value="1"/>
</dbReference>
<dbReference type="GO" id="GO:0005829">
    <property type="term" value="C:cytosol"/>
    <property type="evidence" value="ECO:0007669"/>
    <property type="project" value="TreeGrafter"/>
</dbReference>
<evidence type="ECO:0000256" key="1">
    <source>
        <dbReference type="ARBA" id="ARBA00023015"/>
    </source>
</evidence>
<dbReference type="NCBIfam" id="NF008365">
    <property type="entry name" value="PRK11161.1"/>
    <property type="match status" value="1"/>
</dbReference>
<keyword evidence="6" id="KW-1185">Reference proteome</keyword>
<dbReference type="AlphaFoldDB" id="A0AAN2BL10"/>
<dbReference type="Pfam" id="PF00027">
    <property type="entry name" value="cNMP_binding"/>
    <property type="match status" value="1"/>
</dbReference>
<dbReference type="InterPro" id="IPR014710">
    <property type="entry name" value="RmlC-like_jellyroll"/>
</dbReference>
<evidence type="ECO:0000256" key="3">
    <source>
        <dbReference type="ARBA" id="ARBA00023163"/>
    </source>
</evidence>
<dbReference type="PANTHER" id="PTHR24567:SF75">
    <property type="entry name" value="FUMARATE AND NITRATE REDUCTION REGULATORY PROTEIN"/>
    <property type="match status" value="1"/>
</dbReference>
<organism evidence="5 6">
    <name type="scientific">Marinagarivorans cellulosilyticus</name>
    <dbReference type="NCBI Taxonomy" id="2721545"/>
    <lineage>
        <taxon>Bacteria</taxon>
        <taxon>Pseudomonadati</taxon>
        <taxon>Pseudomonadota</taxon>
        <taxon>Gammaproteobacteria</taxon>
        <taxon>Cellvibrionales</taxon>
        <taxon>Cellvibrionaceae</taxon>
        <taxon>Marinagarivorans</taxon>
    </lineage>
</organism>
<dbReference type="SMART" id="SM00419">
    <property type="entry name" value="HTH_CRP"/>
    <property type="match status" value="1"/>
</dbReference>
<dbReference type="Gene3D" id="2.60.120.10">
    <property type="entry name" value="Jelly Rolls"/>
    <property type="match status" value="1"/>
</dbReference>
<protein>
    <submittedName>
        <fullName evidence="5">CRP/FNR family transcriptional regulator, anaerobic regulatory protein</fullName>
    </submittedName>
</protein>
<sequence>MKAHCNTGSQVNCGECRLGDLCLPISLLRNDINQLDQIVQRGRPLQKSDKLYFAGDAFRAVFAVRSGSFKTVAVSTDGEEQVTGFYLPGEILGMDGIATNNHTNTAIALETSSVCEIPFNQLEDLSVKIPNLQRRFFQIMGKEIASDQELISLLSKNSADEKMAFLLLSISQRNSQRGLSATEFYLPMARSDIGNYLGLTIETVSRVLGRFHKSGLIALDKKHVVILDIDELKRKVSGGKNTP</sequence>
<dbReference type="GO" id="GO:0003677">
    <property type="term" value="F:DNA binding"/>
    <property type="evidence" value="ECO:0007669"/>
    <property type="project" value="UniProtKB-KW"/>
</dbReference>
<dbReference type="GO" id="GO:0003700">
    <property type="term" value="F:DNA-binding transcription factor activity"/>
    <property type="evidence" value="ECO:0007669"/>
    <property type="project" value="InterPro"/>
</dbReference>
<name>A0AAN2BL10_9GAMM</name>
<dbReference type="InterPro" id="IPR050397">
    <property type="entry name" value="Env_Response_Regulators"/>
</dbReference>
<keyword evidence="3" id="KW-0804">Transcription</keyword>
<dbReference type="EMBL" id="AP023086">
    <property type="protein sequence ID" value="BCD98581.1"/>
    <property type="molecule type" value="Genomic_DNA"/>
</dbReference>
<dbReference type="InterPro" id="IPR012318">
    <property type="entry name" value="HTH_CRP"/>
</dbReference>
<dbReference type="InterPro" id="IPR000595">
    <property type="entry name" value="cNMP-bd_dom"/>
</dbReference>
<keyword evidence="2" id="KW-0238">DNA-binding</keyword>
<dbReference type="RefSeq" id="WP_236983047.1">
    <property type="nucleotide sequence ID" value="NZ_AP023086.1"/>
</dbReference>
<dbReference type="CDD" id="cd00038">
    <property type="entry name" value="CAP_ED"/>
    <property type="match status" value="1"/>
</dbReference>
<dbReference type="Pfam" id="PF13545">
    <property type="entry name" value="HTH_Crp_2"/>
    <property type="match status" value="1"/>
</dbReference>
<reference evidence="5 6" key="1">
    <citation type="journal article" date="2022" name="IScience">
        <title>An ultrasensitive nanofiber-based assay for enzymatic hydrolysis and deep-sea microbial degradation of cellulose.</title>
        <authorList>
            <person name="Tsudome M."/>
            <person name="Tachioka M."/>
            <person name="Miyazaki M."/>
            <person name="Uchimura K."/>
            <person name="Tsuda M."/>
            <person name="Takaki Y."/>
            <person name="Deguchi S."/>
        </authorList>
    </citation>
    <scope>NUCLEOTIDE SEQUENCE [LARGE SCALE GENOMIC DNA]</scope>
    <source>
        <strain evidence="5 6">GE09</strain>
    </source>
</reference>
<dbReference type="PROSITE" id="PS00042">
    <property type="entry name" value="HTH_CRP_1"/>
    <property type="match status" value="1"/>
</dbReference>
<dbReference type="Gene3D" id="1.10.10.10">
    <property type="entry name" value="Winged helix-like DNA-binding domain superfamily/Winged helix DNA-binding domain"/>
    <property type="match status" value="1"/>
</dbReference>
<feature type="domain" description="HTH crp-type" evidence="4">
    <location>
        <begin position="157"/>
        <end position="230"/>
    </location>
</feature>
<evidence type="ECO:0000259" key="4">
    <source>
        <dbReference type="PROSITE" id="PS51063"/>
    </source>
</evidence>
<dbReference type="PANTHER" id="PTHR24567">
    <property type="entry name" value="CRP FAMILY TRANSCRIPTIONAL REGULATORY PROTEIN"/>
    <property type="match status" value="1"/>
</dbReference>
<dbReference type="InterPro" id="IPR036388">
    <property type="entry name" value="WH-like_DNA-bd_sf"/>
</dbReference>
<dbReference type="Proteomes" id="UP001320119">
    <property type="component" value="Chromosome"/>
</dbReference>
<evidence type="ECO:0000313" key="6">
    <source>
        <dbReference type="Proteomes" id="UP001320119"/>
    </source>
</evidence>
<dbReference type="KEGG" id="marq:MARGE09_P2782"/>
<dbReference type="InterPro" id="IPR018490">
    <property type="entry name" value="cNMP-bd_dom_sf"/>
</dbReference>
<dbReference type="PROSITE" id="PS51063">
    <property type="entry name" value="HTH_CRP_2"/>
    <property type="match status" value="1"/>
</dbReference>
<gene>
    <name evidence="5" type="ORF">MARGE09_P2782</name>
</gene>
<evidence type="ECO:0000256" key="2">
    <source>
        <dbReference type="ARBA" id="ARBA00023125"/>
    </source>
</evidence>
<proteinExistence type="predicted"/>
<dbReference type="SMART" id="SM00100">
    <property type="entry name" value="cNMP"/>
    <property type="match status" value="1"/>
</dbReference>
<dbReference type="InterPro" id="IPR036390">
    <property type="entry name" value="WH_DNA-bd_sf"/>
</dbReference>
<dbReference type="SUPFAM" id="SSF46785">
    <property type="entry name" value="Winged helix' DNA-binding domain"/>
    <property type="match status" value="1"/>
</dbReference>
<dbReference type="PRINTS" id="PR00034">
    <property type="entry name" value="HTHCRP"/>
</dbReference>
<keyword evidence="1" id="KW-0805">Transcription regulation</keyword>
<accession>A0AAN2BL10</accession>
<dbReference type="CDD" id="cd00092">
    <property type="entry name" value="HTH_CRP"/>
    <property type="match status" value="1"/>
</dbReference>